<dbReference type="Pfam" id="PF13521">
    <property type="entry name" value="AAA_28"/>
    <property type="match status" value="1"/>
</dbReference>
<accession>A0ABV0BLM1</accession>
<reference evidence="2 3" key="1">
    <citation type="submission" date="2024-04" db="EMBL/GenBank/DDBJ databases">
        <title>A novel species isolated from cricket.</title>
        <authorList>
            <person name="Wang H.-C."/>
        </authorList>
    </citation>
    <scope>NUCLEOTIDE SEQUENCE [LARGE SCALE GENOMIC DNA]</scope>
    <source>
        <strain evidence="2 3">WL0021</strain>
    </source>
</reference>
<evidence type="ECO:0000259" key="1">
    <source>
        <dbReference type="Pfam" id="PF13521"/>
    </source>
</evidence>
<evidence type="ECO:0000313" key="3">
    <source>
        <dbReference type="Proteomes" id="UP001418637"/>
    </source>
</evidence>
<keyword evidence="3" id="KW-1185">Reference proteome</keyword>
<protein>
    <submittedName>
        <fullName evidence="2">AAA family ATPase</fullName>
    </submittedName>
</protein>
<dbReference type="SUPFAM" id="SSF52540">
    <property type="entry name" value="P-loop containing nucleoside triphosphate hydrolases"/>
    <property type="match status" value="1"/>
</dbReference>
<dbReference type="EMBL" id="JBBYXI010000003">
    <property type="protein sequence ID" value="MEN3931493.1"/>
    <property type="molecule type" value="Genomic_DNA"/>
</dbReference>
<dbReference type="Gene3D" id="3.40.50.300">
    <property type="entry name" value="P-loop containing nucleotide triphosphate hydrolases"/>
    <property type="match status" value="1"/>
</dbReference>
<comment type="caution">
    <text evidence="2">The sequence shown here is derived from an EMBL/GenBank/DDBJ whole genome shotgun (WGS) entry which is preliminary data.</text>
</comment>
<gene>
    <name evidence="2" type="ORF">WJT86_10535</name>
</gene>
<organism evidence="2 3">
    <name type="scientific">Hohaiivirga grylli</name>
    <dbReference type="NCBI Taxonomy" id="3133970"/>
    <lineage>
        <taxon>Bacteria</taxon>
        <taxon>Pseudomonadati</taxon>
        <taxon>Pseudomonadota</taxon>
        <taxon>Alphaproteobacteria</taxon>
        <taxon>Hyphomicrobiales</taxon>
        <taxon>Methylobacteriaceae</taxon>
        <taxon>Hohaiivirga</taxon>
    </lineage>
</organism>
<feature type="domain" description="NadR/Ttd14 AAA" evidence="1">
    <location>
        <begin position="10"/>
        <end position="173"/>
    </location>
</feature>
<name>A0ABV0BLM1_9HYPH</name>
<proteinExistence type="predicted"/>
<dbReference type="Proteomes" id="UP001418637">
    <property type="component" value="Unassembled WGS sequence"/>
</dbReference>
<sequence>MLSINSNNLFILTGGPGSGKTTLINALENRGFQISEETGRRIIKEQVANNGTALPWEDKAAFAGQMLKYEIENYKLFASSQSPVFFDRGILDVIGYAELEGLSVSQDMQSAAQNHRYNQLVFILPPWQEIYENDAERKQNFEIAEATYKAMLSVYTRYGYRLLEIPRRPIEERVRFILEHIQNTSQHCP</sequence>
<evidence type="ECO:0000313" key="2">
    <source>
        <dbReference type="EMBL" id="MEN3931493.1"/>
    </source>
</evidence>
<dbReference type="InterPro" id="IPR027417">
    <property type="entry name" value="P-loop_NTPase"/>
</dbReference>
<dbReference type="RefSeq" id="WP_346337519.1">
    <property type="nucleotide sequence ID" value="NZ_JBBYXI010000003.1"/>
</dbReference>
<dbReference type="InterPro" id="IPR038727">
    <property type="entry name" value="NadR/Ttd14_AAA_dom"/>
</dbReference>